<keyword evidence="2" id="KW-1185">Reference proteome</keyword>
<dbReference type="Proteomes" id="UP000484842">
    <property type="component" value="Unassembled WGS sequence"/>
</dbReference>
<name>A0A7X1NUE8_9DEIO</name>
<dbReference type="Gene3D" id="2.60.450.10">
    <property type="entry name" value="Lipopolysaccharide (LPS) transport protein A like domain"/>
    <property type="match status" value="1"/>
</dbReference>
<dbReference type="EMBL" id="WBSL01000001">
    <property type="protein sequence ID" value="MPY65631.1"/>
    <property type="molecule type" value="Genomic_DNA"/>
</dbReference>
<protein>
    <recommendedName>
        <fullName evidence="3">LPS export ABC transporter periplasmic protein LptC</fullName>
    </recommendedName>
</protein>
<reference evidence="1 2" key="1">
    <citation type="submission" date="2019-10" db="EMBL/GenBank/DDBJ databases">
        <title>Deinococcus sp. isolated from soil.</title>
        <authorList>
            <person name="Li Y."/>
            <person name="Wang J."/>
        </authorList>
    </citation>
    <scope>NUCLEOTIDE SEQUENCE [LARGE SCALE GENOMIC DNA]</scope>
    <source>
        <strain evidence="1 2">SDU3-2</strain>
    </source>
</reference>
<proteinExistence type="predicted"/>
<dbReference type="RefSeq" id="WP_152868748.1">
    <property type="nucleotide sequence ID" value="NZ_WBSL01000001.1"/>
</dbReference>
<evidence type="ECO:0008006" key="3">
    <source>
        <dbReference type="Google" id="ProtNLM"/>
    </source>
</evidence>
<sequence>MKRLLLPLLAALTLGTGGAVTFGGLNVTPRGAQNLNLETGATEFPSGGTVTDSKGGVRLTAERLQLHPGERLSAQGVTLTTKQGGTLRAATLTYDLKGGVVTATGTANYSDARMKGLTAERMVLNVKTGFVSAHGSVKAQSPQLSAAALAFDGRTAQTVLAGPARLSANGSALEAGTGGHLLLTFSAQRLLRATAKPDAGTLRRFAPYLK</sequence>
<accession>A0A7X1NUE8</accession>
<comment type="caution">
    <text evidence="1">The sequence shown here is derived from an EMBL/GenBank/DDBJ whole genome shotgun (WGS) entry which is preliminary data.</text>
</comment>
<gene>
    <name evidence="1" type="ORF">F8S09_02835</name>
</gene>
<dbReference type="AlphaFoldDB" id="A0A7X1NUE8"/>
<organism evidence="1 2">
    <name type="scientific">Deinococcus terrestris</name>
    <dbReference type="NCBI Taxonomy" id="2651870"/>
    <lineage>
        <taxon>Bacteria</taxon>
        <taxon>Thermotogati</taxon>
        <taxon>Deinococcota</taxon>
        <taxon>Deinococci</taxon>
        <taxon>Deinococcales</taxon>
        <taxon>Deinococcaceae</taxon>
        <taxon>Deinococcus</taxon>
    </lineage>
</organism>
<evidence type="ECO:0000313" key="2">
    <source>
        <dbReference type="Proteomes" id="UP000484842"/>
    </source>
</evidence>
<evidence type="ECO:0000313" key="1">
    <source>
        <dbReference type="EMBL" id="MPY65631.1"/>
    </source>
</evidence>